<dbReference type="InterPro" id="IPR005101">
    <property type="entry name" value="Cryptochr/Photolyase_FAD-bd"/>
</dbReference>
<dbReference type="RefSeq" id="WP_075084086.1">
    <property type="nucleotide sequence ID" value="NZ_CP042912.1"/>
</dbReference>
<dbReference type="InterPro" id="IPR018394">
    <property type="entry name" value="DNA_photolyase_1_CS_C"/>
</dbReference>
<dbReference type="GO" id="GO:0003904">
    <property type="term" value="F:deoxyribodipyrimidine photo-lyase activity"/>
    <property type="evidence" value="ECO:0007669"/>
    <property type="project" value="UniProtKB-EC"/>
</dbReference>
<dbReference type="Pfam" id="PF00875">
    <property type="entry name" value="DNA_photolyase"/>
    <property type="match status" value="1"/>
</dbReference>
<dbReference type="SUPFAM" id="SSF52425">
    <property type="entry name" value="Cryptochrome/photolyase, N-terminal domain"/>
    <property type="match status" value="1"/>
</dbReference>
<dbReference type="Gene3D" id="1.25.40.80">
    <property type="match status" value="1"/>
</dbReference>
<dbReference type="STRING" id="980251.GCA_001642875_01326"/>
<dbReference type="PROSITE" id="PS51645">
    <property type="entry name" value="PHR_CRY_ALPHA_BETA"/>
    <property type="match status" value="1"/>
</dbReference>
<evidence type="ECO:0000313" key="12">
    <source>
        <dbReference type="EMBL" id="QEG24326.1"/>
    </source>
</evidence>
<evidence type="ECO:0000256" key="4">
    <source>
        <dbReference type="ARBA" id="ARBA00022630"/>
    </source>
</evidence>
<dbReference type="KEGG" id="mff:MFFC18_42450"/>
<evidence type="ECO:0000256" key="8">
    <source>
        <dbReference type="PIRSR" id="PIRSR602081-1"/>
    </source>
</evidence>
<keyword evidence="12" id="KW-0456">Lyase</keyword>
<gene>
    <name evidence="12" type="primary">phrA</name>
    <name evidence="12" type="ORF">MFFC18_42450</name>
</gene>
<dbReference type="PROSITE" id="PS00394">
    <property type="entry name" value="DNA_PHOTOLYASES_1_1"/>
    <property type="match status" value="1"/>
</dbReference>
<protein>
    <recommendedName>
        <fullName evidence="3">Deoxyribodipyrimidine photo-lyase</fullName>
        <ecNumber evidence="2">4.1.99.3</ecNumber>
    </recommendedName>
</protein>
<evidence type="ECO:0000313" key="13">
    <source>
        <dbReference type="Proteomes" id="UP000322214"/>
    </source>
</evidence>
<evidence type="ECO:0000256" key="10">
    <source>
        <dbReference type="RuleBase" id="RU004182"/>
    </source>
</evidence>
<dbReference type="FunFam" id="1.10.579.10:FF:000003">
    <property type="entry name" value="Deoxyribodipyrimidine photo-lyase"/>
    <property type="match status" value="1"/>
</dbReference>
<dbReference type="EC" id="4.1.99.3" evidence="2"/>
<dbReference type="GO" id="GO:0000719">
    <property type="term" value="P:photoreactive repair"/>
    <property type="evidence" value="ECO:0007669"/>
    <property type="project" value="UniProtKB-ARBA"/>
</dbReference>
<evidence type="ECO:0000256" key="5">
    <source>
        <dbReference type="ARBA" id="ARBA00022827"/>
    </source>
</evidence>
<dbReference type="PANTHER" id="PTHR11455:SF9">
    <property type="entry name" value="CRYPTOCHROME CIRCADIAN CLOCK 5 ISOFORM X1"/>
    <property type="match status" value="1"/>
</dbReference>
<reference evidence="12 13" key="1">
    <citation type="submission" date="2019-08" db="EMBL/GenBank/DDBJ databases">
        <title>Deep-cultivation of Planctomycetes and their phenomic and genomic characterization uncovers novel biology.</title>
        <authorList>
            <person name="Wiegand S."/>
            <person name="Jogler M."/>
            <person name="Boedeker C."/>
            <person name="Pinto D."/>
            <person name="Vollmers J."/>
            <person name="Rivas-Marin E."/>
            <person name="Kohn T."/>
            <person name="Peeters S.H."/>
            <person name="Heuer A."/>
            <person name="Rast P."/>
            <person name="Oberbeckmann S."/>
            <person name="Bunk B."/>
            <person name="Jeske O."/>
            <person name="Meyerdierks A."/>
            <person name="Storesund J.E."/>
            <person name="Kallscheuer N."/>
            <person name="Luecker S."/>
            <person name="Lage O.M."/>
            <person name="Pohl T."/>
            <person name="Merkel B.J."/>
            <person name="Hornburger P."/>
            <person name="Mueller R.-W."/>
            <person name="Bruemmer F."/>
            <person name="Labrenz M."/>
            <person name="Spormann A.M."/>
            <person name="Op den Camp H."/>
            <person name="Overmann J."/>
            <person name="Amann R."/>
            <person name="Jetten M.S.M."/>
            <person name="Mascher T."/>
            <person name="Medema M.H."/>
            <person name="Devos D.P."/>
            <person name="Kaster A.-K."/>
            <person name="Ovreas L."/>
            <person name="Rohde M."/>
            <person name="Galperin M.Y."/>
            <person name="Jogler C."/>
        </authorList>
    </citation>
    <scope>NUCLEOTIDE SEQUENCE [LARGE SCALE GENOMIC DNA]</scope>
    <source>
        <strain evidence="12 13">FC18</strain>
    </source>
</reference>
<evidence type="ECO:0000256" key="2">
    <source>
        <dbReference type="ARBA" id="ARBA00013149"/>
    </source>
</evidence>
<dbReference type="GO" id="GO:0009416">
    <property type="term" value="P:response to light stimulus"/>
    <property type="evidence" value="ECO:0007669"/>
    <property type="project" value="TreeGrafter"/>
</dbReference>
<dbReference type="PRINTS" id="PR00147">
    <property type="entry name" value="DNAPHOTLYASE"/>
</dbReference>
<keyword evidence="5 8" id="KW-0274">FAD</keyword>
<evidence type="ECO:0000259" key="11">
    <source>
        <dbReference type="PROSITE" id="PS51645"/>
    </source>
</evidence>
<dbReference type="PANTHER" id="PTHR11455">
    <property type="entry name" value="CRYPTOCHROME"/>
    <property type="match status" value="1"/>
</dbReference>
<comment type="cofactor">
    <cofactor evidence="8">
        <name>FAD</name>
        <dbReference type="ChEBI" id="CHEBI:57692"/>
    </cofactor>
    <text evidence="8">Binds 1 FAD per subunit.</text>
</comment>
<feature type="binding site" evidence="8">
    <location>
        <begin position="374"/>
        <end position="376"/>
    </location>
    <ligand>
        <name>FAD</name>
        <dbReference type="ChEBI" id="CHEBI:57692"/>
    </ligand>
</feature>
<evidence type="ECO:0000256" key="1">
    <source>
        <dbReference type="ARBA" id="ARBA00001932"/>
    </source>
</evidence>
<sequence>MSSLVWFRRDLRVHDNSALYHACKESDEVVGLFVFTPEQWKQHDDADAKISFWIENLRCLSDELDDLNIPLIIRSCDSFAETPKLVVETAEEHNCSKLFFNREYEVNEHHRDAVVIESAQASDIEVTSYHDRIIVPPREIETKEGKFYSVFTPYRKVWDTKALDFAKVLRKPTARNSIDVKADSVPDSIAGFDFSNDRADLWKPGEAEAKKRLKKFVDRIDDYDEARDVPSQTGTSLLSPYLNAGVISPRQCLAAALKHNDGNITGSEGATTWISELTWRDFYTHVMVGFPRVSRHHPFKKKTEGIPWRYAEDDFQAWCEGRTGYPIVDAGMRQLNQTGWMHNRLRMVTAMFLTKNLLIDWRWGEKYFMQKLVDGDLAANNGGWQWSASTGTDSVPYFRIFNPFSQSKRFDVDGTFIKKLCPELEAVPSSALHDQKKLAAALEKHDVDYPAFVVDYKAGRERALEAFKSL</sequence>
<dbReference type="InterPro" id="IPR002081">
    <property type="entry name" value="Cryptochrome/DNA_photolyase_1"/>
</dbReference>
<dbReference type="GO" id="GO:0071949">
    <property type="term" value="F:FAD binding"/>
    <property type="evidence" value="ECO:0007669"/>
    <property type="project" value="TreeGrafter"/>
</dbReference>
<dbReference type="EMBL" id="CP042912">
    <property type="protein sequence ID" value="QEG24326.1"/>
    <property type="molecule type" value="Genomic_DNA"/>
</dbReference>
<feature type="site" description="Electron transfer via tryptophanyl radical" evidence="9">
    <location>
        <position position="384"/>
    </location>
</feature>
<feature type="binding site" evidence="8">
    <location>
        <begin position="235"/>
        <end position="239"/>
    </location>
    <ligand>
        <name>FAD</name>
        <dbReference type="ChEBI" id="CHEBI:57692"/>
    </ligand>
</feature>
<dbReference type="InterPro" id="IPR006050">
    <property type="entry name" value="DNA_photolyase_N"/>
</dbReference>
<evidence type="ECO:0000256" key="6">
    <source>
        <dbReference type="ARBA" id="ARBA00022991"/>
    </source>
</evidence>
<dbReference type="Proteomes" id="UP000322214">
    <property type="component" value="Chromosome"/>
</dbReference>
<feature type="site" description="Electron transfer via tryptophanyl radical" evidence="9">
    <location>
        <position position="361"/>
    </location>
</feature>
<keyword evidence="13" id="KW-1185">Reference proteome</keyword>
<accession>A0A5B9PI25</accession>
<evidence type="ECO:0000256" key="9">
    <source>
        <dbReference type="PIRSR" id="PIRSR602081-2"/>
    </source>
</evidence>
<comment type="similarity">
    <text evidence="10">Belongs to the DNA photolyase family.</text>
</comment>
<feature type="site" description="Electron transfer via tryptophanyl radical" evidence="9">
    <location>
        <position position="308"/>
    </location>
</feature>
<feature type="binding site" evidence="8">
    <location>
        <position position="273"/>
    </location>
    <ligand>
        <name>FAD</name>
        <dbReference type="ChEBI" id="CHEBI:57692"/>
    </ligand>
</feature>
<dbReference type="Gene3D" id="3.40.50.620">
    <property type="entry name" value="HUPs"/>
    <property type="match status" value="1"/>
</dbReference>
<organism evidence="12 13">
    <name type="scientific">Mariniblastus fucicola</name>
    <dbReference type="NCBI Taxonomy" id="980251"/>
    <lineage>
        <taxon>Bacteria</taxon>
        <taxon>Pseudomonadati</taxon>
        <taxon>Planctomycetota</taxon>
        <taxon>Planctomycetia</taxon>
        <taxon>Pirellulales</taxon>
        <taxon>Pirellulaceae</taxon>
        <taxon>Mariniblastus</taxon>
    </lineage>
</organism>
<dbReference type="SUPFAM" id="SSF48173">
    <property type="entry name" value="Cryptochrome/photolyase FAD-binding domain"/>
    <property type="match status" value="1"/>
</dbReference>
<dbReference type="Gene3D" id="1.10.579.10">
    <property type="entry name" value="DNA Cyclobutane Dipyrimidine Photolyase, subunit A, domain 3"/>
    <property type="match status" value="1"/>
</dbReference>
<dbReference type="GO" id="GO:0003677">
    <property type="term" value="F:DNA binding"/>
    <property type="evidence" value="ECO:0007669"/>
    <property type="project" value="TreeGrafter"/>
</dbReference>
<dbReference type="InterPro" id="IPR014729">
    <property type="entry name" value="Rossmann-like_a/b/a_fold"/>
</dbReference>
<evidence type="ECO:0000256" key="3">
    <source>
        <dbReference type="ARBA" id="ARBA00014046"/>
    </source>
</evidence>
<evidence type="ECO:0000256" key="7">
    <source>
        <dbReference type="ARBA" id="ARBA00033999"/>
    </source>
</evidence>
<keyword evidence="6 10" id="KW-0157">Chromophore</keyword>
<dbReference type="InterPro" id="IPR036134">
    <property type="entry name" value="Crypto/Photolyase_FAD-like_sf"/>
</dbReference>
<comment type="cofactor">
    <cofactor evidence="1">
        <name>(6R)-5,10-methylene-5,6,7,8-tetrahydrofolate</name>
        <dbReference type="ChEBI" id="CHEBI:15636"/>
    </cofactor>
</comment>
<feature type="domain" description="Photolyase/cryptochrome alpha/beta" evidence="11">
    <location>
        <begin position="1"/>
        <end position="134"/>
    </location>
</feature>
<name>A0A5B9PI25_9BACT</name>
<dbReference type="NCBIfam" id="NF007955">
    <property type="entry name" value="PRK10674.1"/>
    <property type="match status" value="1"/>
</dbReference>
<dbReference type="Pfam" id="PF03441">
    <property type="entry name" value="FAD_binding_7"/>
    <property type="match status" value="1"/>
</dbReference>
<dbReference type="OrthoDB" id="9772484at2"/>
<dbReference type="InterPro" id="IPR036155">
    <property type="entry name" value="Crypto/Photolyase_N_sf"/>
</dbReference>
<proteinExistence type="inferred from homology"/>
<keyword evidence="4 8" id="KW-0285">Flavoprotein</keyword>
<dbReference type="AlphaFoldDB" id="A0A5B9PI25"/>
<comment type="catalytic activity">
    <reaction evidence="7">
        <text>cyclobutadipyrimidine (in DNA) = 2 pyrimidine residues (in DNA).</text>
        <dbReference type="EC" id="4.1.99.3"/>
    </reaction>
</comment>
<feature type="binding site" evidence="8">
    <location>
        <begin position="276"/>
        <end position="283"/>
    </location>
    <ligand>
        <name>FAD</name>
        <dbReference type="ChEBI" id="CHEBI:57692"/>
    </ligand>
</feature>
<feature type="binding site" evidence="8">
    <location>
        <position position="223"/>
    </location>
    <ligand>
        <name>FAD</name>
        <dbReference type="ChEBI" id="CHEBI:57692"/>
    </ligand>
</feature>